<feature type="region of interest" description="Disordered" evidence="2">
    <location>
        <begin position="83"/>
        <end position="111"/>
    </location>
</feature>
<dbReference type="Pfam" id="PF06013">
    <property type="entry name" value="WXG100"/>
    <property type="match status" value="1"/>
</dbReference>
<keyword evidence="4" id="KW-1185">Reference proteome</keyword>
<dbReference type="AlphaFoldDB" id="A0A9X1N9E6"/>
<organism evidence="3 4">
    <name type="scientific">Kineosporia babensis</name>
    <dbReference type="NCBI Taxonomy" id="499548"/>
    <lineage>
        <taxon>Bacteria</taxon>
        <taxon>Bacillati</taxon>
        <taxon>Actinomycetota</taxon>
        <taxon>Actinomycetes</taxon>
        <taxon>Kineosporiales</taxon>
        <taxon>Kineosporiaceae</taxon>
        <taxon>Kineosporia</taxon>
    </lineage>
</organism>
<comment type="caution">
    <text evidence="3">The sequence shown here is derived from an EMBL/GenBank/DDBJ whole genome shotgun (WGS) entry which is preliminary data.</text>
</comment>
<evidence type="ECO:0000256" key="1">
    <source>
        <dbReference type="SAM" id="Coils"/>
    </source>
</evidence>
<dbReference type="SUPFAM" id="SSF140453">
    <property type="entry name" value="EsxAB dimer-like"/>
    <property type="match status" value="1"/>
</dbReference>
<keyword evidence="1" id="KW-0175">Coiled coil</keyword>
<dbReference type="InterPro" id="IPR010310">
    <property type="entry name" value="T7SS_ESAT-6-like"/>
</dbReference>
<dbReference type="EMBL" id="JAJOMB010000002">
    <property type="protein sequence ID" value="MCD5309995.1"/>
    <property type="molecule type" value="Genomic_DNA"/>
</dbReference>
<name>A0A9X1N9E6_9ACTN</name>
<reference evidence="3" key="1">
    <citation type="submission" date="2021-11" db="EMBL/GenBank/DDBJ databases">
        <title>Streptomyces corallinus and Kineosporia corallina sp. nov., two new coral-derived marine actinobacteria.</title>
        <authorList>
            <person name="Buangrab K."/>
            <person name="Sutthacheep M."/>
            <person name="Yeemin T."/>
            <person name="Harunari E."/>
            <person name="Igarashi Y."/>
            <person name="Sripreechasak P."/>
            <person name="Kanchanasin P."/>
            <person name="Tanasupawat S."/>
            <person name="Phongsopitanun W."/>
        </authorList>
    </citation>
    <scope>NUCLEOTIDE SEQUENCE</scope>
    <source>
        <strain evidence="3">JCM 31032</strain>
    </source>
</reference>
<accession>A0A9X1N9E6</accession>
<dbReference type="Proteomes" id="UP001138997">
    <property type="component" value="Unassembled WGS sequence"/>
</dbReference>
<feature type="coiled-coil region" evidence="1">
    <location>
        <begin position="18"/>
        <end position="45"/>
    </location>
</feature>
<evidence type="ECO:0000256" key="2">
    <source>
        <dbReference type="SAM" id="MobiDB-lite"/>
    </source>
</evidence>
<sequence length="111" mass="11568">MAGNGQVKADLDVLGGVSSKMAGNYEQLEEAISKLRGEAATHSASWSGQARNAWQVAMDDVNSAWAQLNGVLNEISGNIQTSGAQYDSTDSANAQSHGQVETTGITSALIR</sequence>
<dbReference type="Gene3D" id="1.10.287.1060">
    <property type="entry name" value="ESAT-6-like"/>
    <property type="match status" value="1"/>
</dbReference>
<evidence type="ECO:0000313" key="3">
    <source>
        <dbReference type="EMBL" id="MCD5309995.1"/>
    </source>
</evidence>
<dbReference type="RefSeq" id="WP_231438924.1">
    <property type="nucleotide sequence ID" value="NZ_JAJOMB010000002.1"/>
</dbReference>
<evidence type="ECO:0000313" key="4">
    <source>
        <dbReference type="Proteomes" id="UP001138997"/>
    </source>
</evidence>
<proteinExistence type="predicted"/>
<protein>
    <submittedName>
        <fullName evidence="3">WXG100 family type VII secretion target</fullName>
    </submittedName>
</protein>
<gene>
    <name evidence="3" type="ORF">LR394_03755</name>
</gene>
<dbReference type="InterPro" id="IPR036689">
    <property type="entry name" value="ESAT-6-like_sf"/>
</dbReference>
<dbReference type="NCBIfam" id="TIGR03930">
    <property type="entry name" value="WXG100_ESAT6"/>
    <property type="match status" value="1"/>
</dbReference>